<dbReference type="RefSeq" id="WP_115588099.1">
    <property type="nucleotide sequence ID" value="NZ_CP032099.1"/>
</dbReference>
<evidence type="ECO:0000259" key="2">
    <source>
        <dbReference type="Pfam" id="PF20157"/>
    </source>
</evidence>
<dbReference type="EMBL" id="CP032099">
    <property type="protein sequence ID" value="AXX85653.1"/>
    <property type="molecule type" value="Genomic_DNA"/>
</dbReference>
<keyword evidence="6" id="KW-1185">Reference proteome</keyword>
<dbReference type="Proteomes" id="UP000290580">
    <property type="component" value="Unassembled WGS sequence"/>
</dbReference>
<evidence type="ECO:0000313" key="4">
    <source>
        <dbReference type="EMBL" id="RXI26112.1"/>
    </source>
</evidence>
<dbReference type="InterPro" id="IPR002826">
    <property type="entry name" value="MptE-like"/>
</dbReference>
<dbReference type="PANTHER" id="PTHR41786:SF1">
    <property type="entry name" value="6-HYDROXYMETHYLPTERIN DIPHOSPHOKINASE MPTE-LIKE DOMAIN-CONTAINING PROTEIN"/>
    <property type="match status" value="1"/>
</dbReference>
<dbReference type="Pfam" id="PF01973">
    <property type="entry name" value="MptE-like"/>
    <property type="match status" value="1"/>
</dbReference>
<accession>A0AAD0SP06</accession>
<evidence type="ECO:0000313" key="3">
    <source>
        <dbReference type="EMBL" id="AXX85653.1"/>
    </source>
</evidence>
<sequence length="676" mass="78846">MTQAQIQLQNALTTTFLANMVFLNEYDNELYQRVENLSRMIETGEYQERYELEFVMENGDFDAFDKVTNSYLYGKNPKKTNDSLVRELQVDGKKAIFNAEGYFKYKDSPTIDINYQFKGEYSSLIQNMMKEYSSALNDYLDTYQNKRYKSISKFAFLGVFLGRHIPKIAQKIDAEIYLVLEESLEIFRLSLFTVDYTILAKNSGVIFSIMEETKQIESKIDKFLNVGHLENYLLKFSTLGSNSKKFYDLLLSHTFLRKASSYDFTRYLYTYVNKTTKAIEDGYKFVLFNKIKENLESLKDIPILYIAAGPSLDDNLEWIKQNQDKFFIVTIGSVYKKLLYAGVKVDLVTTVDEQKWLKRRQFPDEIMEKIDSNTSFLASSFTTSKTLEALKDKNLFIFETYEAFFTDNYCFDGFSIGELTIDIILQLNAKNIYLVGLDLALNQKTGETHSSEAASGVSKIDINKERVDEKLSDKSIVKVKGNMKKEVKTIEFYYGSIKEVEKKIVKKEKDVSIYNLSQNGAFFEGTIPLNIDEIEINNLKNIDKKSLNFKNILNNFSQIFLNNLEKEEQSKNIEFINNITINHLNLIKEKDFSNYDELNTELISLIQNIEKQKILPLYKVLLNYYEIVVPYLNYHFNDIKINQEYKKVNKIKSIFSSQIENLINDYILCIERLIKT</sequence>
<dbReference type="GeneID" id="61751627"/>
<feature type="domain" description="Glycosyltransferase Maf N-terminal" evidence="2">
    <location>
        <begin position="16"/>
        <end position="200"/>
    </location>
</feature>
<proteinExistence type="predicted"/>
<name>A0AAD0SP06_9BACT</name>
<feature type="domain" description="6-hydroxymethylpterin diphosphokinase MptE-like" evidence="1">
    <location>
        <begin position="287"/>
        <end position="443"/>
    </location>
</feature>
<evidence type="ECO:0000313" key="5">
    <source>
        <dbReference type="Proteomes" id="UP000262029"/>
    </source>
</evidence>
<protein>
    <submittedName>
        <fullName evidence="3">Motility accessory factor</fullName>
    </submittedName>
</protein>
<dbReference type="Pfam" id="PF20157">
    <property type="entry name" value="Maf_flag10_N"/>
    <property type="match status" value="1"/>
</dbReference>
<dbReference type="PANTHER" id="PTHR41786">
    <property type="entry name" value="MOTILITY ACCESSORY FACTOR MAF"/>
    <property type="match status" value="1"/>
</dbReference>
<dbReference type="AlphaFoldDB" id="A0AAD0SP06"/>
<reference evidence="3 5" key="2">
    <citation type="submission" date="2018-08" db="EMBL/GenBank/DDBJ databases">
        <title>Complete genome of the Arcobacter skirrowii type strain LMG 6621.</title>
        <authorList>
            <person name="Miller W.G."/>
            <person name="Yee E."/>
            <person name="Bono J.L."/>
        </authorList>
    </citation>
    <scope>NUCLEOTIDE SEQUENCE [LARGE SCALE GENOMIC DNA]</scope>
    <source>
        <strain evidence="3 5">CCUG 10374</strain>
    </source>
</reference>
<gene>
    <name evidence="3" type="primary">maf1</name>
    <name evidence="3" type="ORF">ASKIR_1886</name>
    <name evidence="4" type="ORF">CP959_04140</name>
</gene>
<dbReference type="EMBL" id="NXIC01000002">
    <property type="protein sequence ID" value="RXI26112.1"/>
    <property type="molecule type" value="Genomic_DNA"/>
</dbReference>
<reference evidence="4 6" key="1">
    <citation type="submission" date="2017-09" db="EMBL/GenBank/DDBJ databases">
        <title>Genomics of the genus Arcobacter.</title>
        <authorList>
            <person name="Perez-Cataluna A."/>
            <person name="Figueras M.J."/>
            <person name="Salas-Masso N."/>
        </authorList>
    </citation>
    <scope>NUCLEOTIDE SEQUENCE [LARGE SCALE GENOMIC DNA]</scope>
    <source>
        <strain evidence="4 6">LMG 6621</strain>
    </source>
</reference>
<dbReference type="Proteomes" id="UP000262029">
    <property type="component" value="Chromosome"/>
</dbReference>
<evidence type="ECO:0000313" key="6">
    <source>
        <dbReference type="Proteomes" id="UP000290580"/>
    </source>
</evidence>
<dbReference type="InterPro" id="IPR045376">
    <property type="entry name" value="Maf_N"/>
</dbReference>
<organism evidence="3 5">
    <name type="scientific">Aliarcobacter skirrowii CCUG 10374</name>
    <dbReference type="NCBI Taxonomy" id="1032239"/>
    <lineage>
        <taxon>Bacteria</taxon>
        <taxon>Pseudomonadati</taxon>
        <taxon>Campylobacterota</taxon>
        <taxon>Epsilonproteobacteria</taxon>
        <taxon>Campylobacterales</taxon>
        <taxon>Arcobacteraceae</taxon>
        <taxon>Aliarcobacter</taxon>
    </lineage>
</organism>
<evidence type="ECO:0000259" key="1">
    <source>
        <dbReference type="Pfam" id="PF01973"/>
    </source>
</evidence>